<evidence type="ECO:0000313" key="7">
    <source>
        <dbReference type="EMBL" id="CAL8139774.1"/>
    </source>
</evidence>
<evidence type="ECO:0000256" key="1">
    <source>
        <dbReference type="ARBA" id="ARBA00007953"/>
    </source>
</evidence>
<evidence type="ECO:0000313" key="8">
    <source>
        <dbReference type="Proteomes" id="UP001642540"/>
    </source>
</evidence>
<dbReference type="PANTHER" id="PTHR13326:SF31">
    <property type="entry name" value="PSEUDOURIDYLATE SYNTHASE 7 HOMOLOG"/>
    <property type="match status" value="1"/>
</dbReference>
<keyword evidence="2" id="KW-0819">tRNA processing</keyword>
<dbReference type="Proteomes" id="UP001642540">
    <property type="component" value="Unassembled WGS sequence"/>
</dbReference>
<proteinExistence type="inferred from homology"/>
<dbReference type="PROSITE" id="PS50984">
    <property type="entry name" value="TRUD"/>
    <property type="match status" value="1"/>
</dbReference>
<feature type="domain" description="TRUD" evidence="6">
    <location>
        <begin position="281"/>
        <end position="526"/>
    </location>
</feature>
<name>A0ABP1S027_9HEXA</name>
<dbReference type="InterPro" id="IPR020103">
    <property type="entry name" value="PsdUridine_synth_cat_dom_sf"/>
</dbReference>
<sequence>MSKYASVRCEEEVGILLRVGNQKRISALFKERYSDFHVNEIDLNGKIVQLGSTEPPQERKGDVSVNEQEICSWIPADIRLSINEFQKRLESASSSSLPKSDKIWTERIEIQVTTLAKEERTKIHKWLTNFDRVSSETIDKDGEKYIIALYEAKNNRSKRRPATRAKYTHCTMYKEGVDTFEAVGLLSKKLRIKPSLITFCGTKDKHGKTTQRISISNIDACRLAQISKESKTVKLGSYEYLPQHLRLGDLKGNHFKILLRNVVADSDETINAAVESLKSQGFINYFGLQRFGSYEVSTHAVGKCVLQMKWLEAFDLILKPKSNDQEFMTRAKHEWFTNRNPVAAIKIIPPWHRSIESNLLHGLAKYYAKNDLIGAFMRMPRNSRHLYIHSFQSFLWNQVASYRIKEMGLQPAVGDIVFVDKEHDDFYIQDINDEADCGEEYDTELLSDAVPSRPAVKTLKSEDLPNYTIYDVLIPIHGSQIRIQDSSIKDYYYELLKKEDLDTDCFLKFKPVSDQPKGAYRRLLIRPQNVSHKIMRYSDSDPVDSFIQSELDKLSVKTQNETTESASNDTEDKTKDKICAIVEFSLPSSSYATMALREIMLSNSEYAVLHNTEFETIKVRSQATQKGAVDDNNEPETKRSRVNFNAEEM</sequence>
<evidence type="ECO:0000256" key="5">
    <source>
        <dbReference type="SAM" id="MobiDB-lite"/>
    </source>
</evidence>
<comment type="caution">
    <text evidence="7">The sequence shown here is derived from an EMBL/GenBank/DDBJ whole genome shotgun (WGS) entry which is preliminary data.</text>
</comment>
<dbReference type="EMBL" id="CAXLJM020000129">
    <property type="protein sequence ID" value="CAL8139774.1"/>
    <property type="molecule type" value="Genomic_DNA"/>
</dbReference>
<accession>A0ABP1S027</accession>
<dbReference type="Gene3D" id="3.30.2350.20">
    <property type="entry name" value="TruD, catalytic domain"/>
    <property type="match status" value="2"/>
</dbReference>
<keyword evidence="3" id="KW-0413">Isomerase</keyword>
<dbReference type="InterPro" id="IPR001656">
    <property type="entry name" value="PsdUridine_synth_TruD"/>
</dbReference>
<feature type="region of interest" description="Disordered" evidence="5">
    <location>
        <begin position="622"/>
        <end position="649"/>
    </location>
</feature>
<comment type="catalytic activity">
    <reaction evidence="4">
        <text>a uridine in tRNA = a pseudouridine in tRNA</text>
        <dbReference type="Rhea" id="RHEA:54572"/>
        <dbReference type="Rhea" id="RHEA-COMP:13339"/>
        <dbReference type="Rhea" id="RHEA-COMP:13934"/>
        <dbReference type="ChEBI" id="CHEBI:65314"/>
        <dbReference type="ChEBI" id="CHEBI:65315"/>
    </reaction>
</comment>
<dbReference type="NCBIfam" id="TIGR00094">
    <property type="entry name" value="tRNA_TruD_broad"/>
    <property type="match status" value="1"/>
</dbReference>
<dbReference type="Pfam" id="PF01142">
    <property type="entry name" value="TruD"/>
    <property type="match status" value="1"/>
</dbReference>
<organism evidence="7 8">
    <name type="scientific">Orchesella dallaii</name>
    <dbReference type="NCBI Taxonomy" id="48710"/>
    <lineage>
        <taxon>Eukaryota</taxon>
        <taxon>Metazoa</taxon>
        <taxon>Ecdysozoa</taxon>
        <taxon>Arthropoda</taxon>
        <taxon>Hexapoda</taxon>
        <taxon>Collembola</taxon>
        <taxon>Entomobryomorpha</taxon>
        <taxon>Entomobryoidea</taxon>
        <taxon>Orchesellidae</taxon>
        <taxon>Orchesellinae</taxon>
        <taxon>Orchesella</taxon>
    </lineage>
</organism>
<dbReference type="PANTHER" id="PTHR13326">
    <property type="entry name" value="TRNA PSEUDOURIDINE SYNTHASE D"/>
    <property type="match status" value="1"/>
</dbReference>
<dbReference type="InterPro" id="IPR011760">
    <property type="entry name" value="PsdUridine_synth_TruD_insert"/>
</dbReference>
<gene>
    <name evidence="7" type="ORF">ODALV1_LOCUS27989</name>
</gene>
<evidence type="ECO:0000256" key="4">
    <source>
        <dbReference type="ARBA" id="ARBA00036943"/>
    </source>
</evidence>
<protein>
    <recommendedName>
        <fullName evidence="6">TRUD domain-containing protein</fullName>
    </recommendedName>
</protein>
<evidence type="ECO:0000256" key="2">
    <source>
        <dbReference type="ARBA" id="ARBA00022694"/>
    </source>
</evidence>
<dbReference type="InterPro" id="IPR042214">
    <property type="entry name" value="TruD_catalytic"/>
</dbReference>
<dbReference type="SUPFAM" id="SSF55120">
    <property type="entry name" value="Pseudouridine synthase"/>
    <property type="match status" value="1"/>
</dbReference>
<comment type="similarity">
    <text evidence="1">Belongs to the pseudouridine synthase TruD family.</text>
</comment>
<evidence type="ECO:0000259" key="6">
    <source>
        <dbReference type="PROSITE" id="PS50984"/>
    </source>
</evidence>
<dbReference type="PIRSF" id="PIRSF037016">
    <property type="entry name" value="Pseudouridin_synth_euk_prd"/>
    <property type="match status" value="1"/>
</dbReference>
<dbReference type="CDD" id="cd02576">
    <property type="entry name" value="PseudoU_synth_ScPUS7"/>
    <property type="match status" value="1"/>
</dbReference>
<keyword evidence="8" id="KW-1185">Reference proteome</keyword>
<evidence type="ECO:0000256" key="3">
    <source>
        <dbReference type="ARBA" id="ARBA00023235"/>
    </source>
</evidence>
<reference evidence="7 8" key="1">
    <citation type="submission" date="2024-08" db="EMBL/GenBank/DDBJ databases">
        <authorList>
            <person name="Cucini C."/>
            <person name="Frati F."/>
        </authorList>
    </citation>
    <scope>NUCLEOTIDE SEQUENCE [LARGE SCALE GENOMIC DNA]</scope>
</reference>